<dbReference type="PANTHER" id="PTHR33744">
    <property type="entry name" value="CARBOHYDRATE DIACID REGULATOR"/>
    <property type="match status" value="1"/>
</dbReference>
<proteinExistence type="predicted"/>
<comment type="caution">
    <text evidence="3">The sequence shown here is derived from an EMBL/GenBank/DDBJ whole genome shotgun (WGS) entry which is preliminary data.</text>
</comment>
<evidence type="ECO:0000259" key="2">
    <source>
        <dbReference type="Pfam" id="PF13556"/>
    </source>
</evidence>
<accession>A0A918T254</accession>
<reference evidence="3" key="1">
    <citation type="journal article" date="2014" name="Int. J. Syst. Evol. Microbiol.">
        <title>Complete genome sequence of Corynebacterium casei LMG S-19264T (=DSM 44701T), isolated from a smear-ripened cheese.</title>
        <authorList>
            <consortium name="US DOE Joint Genome Institute (JGI-PGF)"/>
            <person name="Walter F."/>
            <person name="Albersmeier A."/>
            <person name="Kalinowski J."/>
            <person name="Ruckert C."/>
        </authorList>
    </citation>
    <scope>NUCLEOTIDE SEQUENCE</scope>
    <source>
        <strain evidence="3">JCM 4518</strain>
    </source>
</reference>
<dbReference type="Pfam" id="PF07905">
    <property type="entry name" value="PucR"/>
    <property type="match status" value="1"/>
</dbReference>
<dbReference type="InterPro" id="IPR042070">
    <property type="entry name" value="PucR_C-HTH_sf"/>
</dbReference>
<evidence type="ECO:0000313" key="3">
    <source>
        <dbReference type="EMBL" id="GHA87390.1"/>
    </source>
</evidence>
<sequence length="523" mass="55500">MHVDHLLRLDRLDLLLVWGDEALLGREIAGVTATDLEDPARFLQPGEVVLSGLVWWTPDGAAAKTDRFVSALREAGAVALLAGEETHGEVPRELVDACRRHRVPLVAVPPHTSFRAVTEAVYLRRWGDLNRHRADHHALPENVRRDLGRALEHRATAGELLDRAFSHLGTPVCHLLTATGRTVARTGGTGGLPAREAREALTGTRGTTLRIDAGGTDFDTWYLHLPEEGQVPPRVLQEIAELLARHRRREDGNRAGRGPAAARLMELVGAPRADPGRLHRALAACGLAGRSSYTVVTAALEPDGDTGADGAAALAEALGHLPSAAFAVARDGDGTATAVLAHDDTPDTTADTADEADPAVSTEAAGRLREAAPLIRACRPGSAWHAGLSEPCDATALNSGLAQARYALAGARAAAPPSPGVARLRDLDGLATLLAGVPASVREVYRATVLGPLAKAGRGSGAMLLETLEVFLAHDCSWARTAEALHIHVNTVHYRVGRIETLTGRDLSRLDDRLDLRAALLTR</sequence>
<dbReference type="EMBL" id="BMUL01000008">
    <property type="protein sequence ID" value="GHA87390.1"/>
    <property type="molecule type" value="Genomic_DNA"/>
</dbReference>
<dbReference type="RefSeq" id="WP_189978081.1">
    <property type="nucleotide sequence ID" value="NZ_BMUL01000008.1"/>
</dbReference>
<gene>
    <name evidence="3" type="ORF">GCM10010305_33740</name>
</gene>
<dbReference type="InterPro" id="IPR025736">
    <property type="entry name" value="PucR_C-HTH_dom"/>
</dbReference>
<keyword evidence="4" id="KW-1185">Reference proteome</keyword>
<dbReference type="Gene3D" id="1.10.10.2840">
    <property type="entry name" value="PucR C-terminal helix-turn-helix domain"/>
    <property type="match status" value="1"/>
</dbReference>
<dbReference type="AlphaFoldDB" id="A0A918T254"/>
<dbReference type="Pfam" id="PF13556">
    <property type="entry name" value="HTH_30"/>
    <property type="match status" value="1"/>
</dbReference>
<reference evidence="3" key="2">
    <citation type="submission" date="2020-09" db="EMBL/GenBank/DDBJ databases">
        <authorList>
            <person name="Sun Q."/>
            <person name="Ohkuma M."/>
        </authorList>
    </citation>
    <scope>NUCLEOTIDE SEQUENCE</scope>
    <source>
        <strain evidence="3">JCM 4518</strain>
    </source>
</reference>
<name>A0A918T254_9ACTN</name>
<dbReference type="PANTHER" id="PTHR33744:SF17">
    <property type="entry name" value="CONSERVED PROTEIN"/>
    <property type="match status" value="1"/>
</dbReference>
<evidence type="ECO:0000259" key="1">
    <source>
        <dbReference type="Pfam" id="PF07905"/>
    </source>
</evidence>
<dbReference type="Proteomes" id="UP000644020">
    <property type="component" value="Unassembled WGS sequence"/>
</dbReference>
<dbReference type="InterPro" id="IPR012914">
    <property type="entry name" value="PucR_dom"/>
</dbReference>
<dbReference type="InterPro" id="IPR051448">
    <property type="entry name" value="CdaR-like_regulators"/>
</dbReference>
<feature type="domain" description="Purine catabolism PurC-like" evidence="1">
    <location>
        <begin position="6"/>
        <end position="122"/>
    </location>
</feature>
<protein>
    <submittedName>
        <fullName evidence="3">PucR family transcriptional regulator</fullName>
    </submittedName>
</protein>
<evidence type="ECO:0000313" key="4">
    <source>
        <dbReference type="Proteomes" id="UP000644020"/>
    </source>
</evidence>
<organism evidence="3 4">
    <name type="scientific">Streptomyces termitum</name>
    <dbReference type="NCBI Taxonomy" id="67368"/>
    <lineage>
        <taxon>Bacteria</taxon>
        <taxon>Bacillati</taxon>
        <taxon>Actinomycetota</taxon>
        <taxon>Actinomycetes</taxon>
        <taxon>Kitasatosporales</taxon>
        <taxon>Streptomycetaceae</taxon>
        <taxon>Streptomyces</taxon>
    </lineage>
</organism>
<feature type="domain" description="PucR C-terminal helix-turn-helix" evidence="2">
    <location>
        <begin position="464"/>
        <end position="521"/>
    </location>
</feature>